<dbReference type="RefSeq" id="WP_196938254.1">
    <property type="nucleotide sequence ID" value="NZ_MU158689.1"/>
</dbReference>
<evidence type="ECO:0000256" key="1">
    <source>
        <dbReference type="ARBA" id="ARBA00023002"/>
    </source>
</evidence>
<accession>A0ABR9T5G2</accession>
<dbReference type="Proteomes" id="UP000618319">
    <property type="component" value="Unassembled WGS sequence"/>
</dbReference>
<dbReference type="InterPro" id="IPR029041">
    <property type="entry name" value="FAD-linked_oxidoreductase-like"/>
</dbReference>
<comment type="caution">
    <text evidence="4">The sequence shown here is derived from an EMBL/GenBank/DDBJ whole genome shotgun (WGS) entry which is preliminary data.</text>
</comment>
<sequence>MIAQENKAKLNFDNTEIAFKNRSDKDLERAYWLFKMVANSALLKIGTPITNFSLRIGLPIQGIIRNTIYRQFCGGETIRGCADSIRELGNGNVTTILDYSVEGEESEENFEATCQEILSTVAYAKLNPLISFCVFKPTGIGRFDLFAKIDAKEALNAEETAEYRRLLNRCDRICKACYDAGVRVLIDAEHSWIQDTIDDIARDMMEKYNKQNSIVYNTYQLYRHDKIASLKADFAYAQVQNFHIGAKIVRGAYMEIERERASEKGYHSPIQPTKAASDIDYNKAILFCLDHIDRIGLMAGTHNDASCLLLAEEMDRRDIPHNHPNVFFAQLLGMSDNLSFNLGAADYNVAKYMPYGPVKSVMPYLFRRAQENSSAKGQTGRELSLIIKEKKRRSATK</sequence>
<evidence type="ECO:0000313" key="4">
    <source>
        <dbReference type="EMBL" id="MBE8720581.1"/>
    </source>
</evidence>
<dbReference type="PANTHER" id="PTHR13914">
    <property type="entry name" value="PROLINE OXIDASE"/>
    <property type="match status" value="1"/>
</dbReference>
<feature type="region of interest" description="Disordered" evidence="2">
    <location>
        <begin position="373"/>
        <end position="397"/>
    </location>
</feature>
<keyword evidence="1" id="KW-0560">Oxidoreductase</keyword>
<dbReference type="Gene3D" id="3.20.20.220">
    <property type="match status" value="1"/>
</dbReference>
<evidence type="ECO:0000256" key="2">
    <source>
        <dbReference type="SAM" id="MobiDB-lite"/>
    </source>
</evidence>
<organism evidence="4 5">
    <name type="scientific">Sphingobacterium pedocola</name>
    <dbReference type="NCBI Taxonomy" id="2082722"/>
    <lineage>
        <taxon>Bacteria</taxon>
        <taxon>Pseudomonadati</taxon>
        <taxon>Bacteroidota</taxon>
        <taxon>Sphingobacteriia</taxon>
        <taxon>Sphingobacteriales</taxon>
        <taxon>Sphingobacteriaceae</taxon>
        <taxon>Sphingobacterium</taxon>
    </lineage>
</organism>
<proteinExistence type="predicted"/>
<name>A0ABR9T5G2_9SPHI</name>
<evidence type="ECO:0000259" key="3">
    <source>
        <dbReference type="Pfam" id="PF01619"/>
    </source>
</evidence>
<keyword evidence="5" id="KW-1185">Reference proteome</keyword>
<dbReference type="SUPFAM" id="SSF51730">
    <property type="entry name" value="FAD-linked oxidoreductase"/>
    <property type="match status" value="1"/>
</dbReference>
<gene>
    <name evidence="4" type="ORF">C4F40_07580</name>
</gene>
<protein>
    <submittedName>
        <fullName evidence="4">Proline dehydrogenase</fullName>
    </submittedName>
</protein>
<dbReference type="InterPro" id="IPR002872">
    <property type="entry name" value="Proline_DH_dom"/>
</dbReference>
<dbReference type="EMBL" id="PSKQ01000017">
    <property type="protein sequence ID" value="MBE8720581.1"/>
    <property type="molecule type" value="Genomic_DNA"/>
</dbReference>
<dbReference type="InterPro" id="IPR015659">
    <property type="entry name" value="Proline_oxidase"/>
</dbReference>
<dbReference type="Pfam" id="PF01619">
    <property type="entry name" value="Pro_dh"/>
    <property type="match status" value="1"/>
</dbReference>
<evidence type="ECO:0000313" key="5">
    <source>
        <dbReference type="Proteomes" id="UP000618319"/>
    </source>
</evidence>
<feature type="domain" description="Proline dehydrogenase" evidence="3">
    <location>
        <begin position="83"/>
        <end position="379"/>
    </location>
</feature>
<dbReference type="PANTHER" id="PTHR13914:SF0">
    <property type="entry name" value="PROLINE DEHYDROGENASE 1, MITOCHONDRIAL"/>
    <property type="match status" value="1"/>
</dbReference>
<reference evidence="4 5" key="1">
    <citation type="submission" date="2018-02" db="EMBL/GenBank/DDBJ databases">
        <title>Sphingobacterium KA21.</title>
        <authorList>
            <person name="Vasarhelyi B.M."/>
            <person name="Deshmukh S."/>
            <person name="Balint B."/>
            <person name="Kukolya J."/>
        </authorList>
    </citation>
    <scope>NUCLEOTIDE SEQUENCE [LARGE SCALE GENOMIC DNA]</scope>
    <source>
        <strain evidence="4 5">Ka21</strain>
    </source>
</reference>